<dbReference type="Pfam" id="PF11153">
    <property type="entry name" value="DUF2931"/>
    <property type="match status" value="1"/>
</dbReference>
<dbReference type="EMBL" id="FNEC01000029">
    <property type="protein sequence ID" value="SDK11653.1"/>
    <property type="molecule type" value="Genomic_DNA"/>
</dbReference>
<proteinExistence type="predicted"/>
<evidence type="ECO:0000313" key="2">
    <source>
        <dbReference type="EMBL" id="SNS97725.1"/>
    </source>
</evidence>
<sequence length="123" mass="13725">MSLELPQRLFVRWQSLVEPQTYRATVEIPDSARELMRKRERVNCPITGWADEYRDSLAVMLAPGGVVKVWVSGSCFPATPVAHVQAEVEPLGPYGGKSGGRYRPLEPAAKAYIEKYGVPYGSW</sequence>
<evidence type="ECO:0000313" key="4">
    <source>
        <dbReference type="Proteomes" id="UP000199693"/>
    </source>
</evidence>
<name>A0A239IW15_9PSED</name>
<organism evidence="1 4">
    <name type="scientific">Pseudomonas delhiensis</name>
    <dbReference type="NCBI Taxonomy" id="366289"/>
    <lineage>
        <taxon>Bacteria</taxon>
        <taxon>Pseudomonadati</taxon>
        <taxon>Pseudomonadota</taxon>
        <taxon>Gammaproteobacteria</taxon>
        <taxon>Pseudomonadales</taxon>
        <taxon>Pseudomonadaceae</taxon>
        <taxon>Pseudomonas</taxon>
    </lineage>
</organism>
<dbReference type="Proteomes" id="UP000199693">
    <property type="component" value="Unassembled WGS sequence"/>
</dbReference>
<dbReference type="AlphaFoldDB" id="A0A239IW15"/>
<dbReference type="InterPro" id="IPR021326">
    <property type="entry name" value="DUF2931"/>
</dbReference>
<reference evidence="2 3" key="2">
    <citation type="submission" date="2017-06" db="EMBL/GenBank/DDBJ databases">
        <authorList>
            <person name="Varghese N."/>
            <person name="Submissions S."/>
        </authorList>
    </citation>
    <scope>NUCLEOTIDE SEQUENCE [LARGE SCALE GENOMIC DNA]</scope>
    <source>
        <strain evidence="2 3">RLD-1</strain>
    </source>
</reference>
<gene>
    <name evidence="1" type="ORF">SAMN05216189_102922</name>
    <name evidence="2" type="ORF">SAMN06295949_11123</name>
</gene>
<keyword evidence="3" id="KW-1185">Reference proteome</keyword>
<evidence type="ECO:0000313" key="3">
    <source>
        <dbReference type="Proteomes" id="UP000198309"/>
    </source>
</evidence>
<dbReference type="EMBL" id="FZPC01000011">
    <property type="protein sequence ID" value="SNS97725.1"/>
    <property type="molecule type" value="Genomic_DNA"/>
</dbReference>
<accession>A0A239IW15</accession>
<evidence type="ECO:0000313" key="1">
    <source>
        <dbReference type="EMBL" id="SDK11653.1"/>
    </source>
</evidence>
<reference evidence="1 4" key="1">
    <citation type="submission" date="2016-10" db="EMBL/GenBank/DDBJ databases">
        <authorList>
            <person name="de Groot N.N."/>
        </authorList>
    </citation>
    <scope>NUCLEOTIDE SEQUENCE [LARGE SCALE GENOMIC DNA]</scope>
    <source>
        <strain evidence="1 4">CCM 7361</strain>
    </source>
</reference>
<dbReference type="Proteomes" id="UP000198309">
    <property type="component" value="Unassembled WGS sequence"/>
</dbReference>
<protein>
    <submittedName>
        <fullName evidence="1">Uncharacterized protein</fullName>
    </submittedName>
</protein>